<sequence length="371" mass="42279">MPIKQYIVKLAFCWVILFAWHTNLHAAVIEGLFDANVAVINQSDNNRAKAFQQGMKQVLIKVHGSDDLLKDQEIRKAITRVTRYVRAYSYETVDTQQFITINFDQDRISELIRTAGFTIWGKRRPDTLVWLGMQLPDSNNKTYLTIDNQPQIYAAMSKQAAYRGINLVYPLWDLNDVQNLSVYDIWGGFTQRIIEASYRYGVQSIISARVYQSQQASVSDETELEPVDYKPGQWVVDWTSIEDGKILSGQLTIDSFEDLAVRLINELADQLSAKYAIDIDSLHSNQEKTKIVINNIASIESYVQVLAFLESLSVVNNATLINQNGSRATFELSLFGEFSDLNTALKLESKLQPVMDEFGQSLNNAEFLWFK</sequence>
<gene>
    <name evidence="1" type="ORF">L0668_12490</name>
</gene>
<evidence type="ECO:0000313" key="2">
    <source>
        <dbReference type="Proteomes" id="UP001521137"/>
    </source>
</evidence>
<protein>
    <submittedName>
        <fullName evidence="1">DUF2066 domain-containing protein</fullName>
    </submittedName>
</protein>
<dbReference type="InterPro" id="IPR018642">
    <property type="entry name" value="DUF2066"/>
</dbReference>
<comment type="caution">
    <text evidence="1">The sequence shown here is derived from an EMBL/GenBank/DDBJ whole genome shotgun (WGS) entry which is preliminary data.</text>
</comment>
<dbReference type="EMBL" id="JAKGAS010000006">
    <property type="protein sequence ID" value="MCF2948931.1"/>
    <property type="molecule type" value="Genomic_DNA"/>
</dbReference>
<organism evidence="1 2">
    <name type="scientific">Paraglaciecola algarum</name>
    <dbReference type="NCBI Taxonomy" id="3050085"/>
    <lineage>
        <taxon>Bacteria</taxon>
        <taxon>Pseudomonadati</taxon>
        <taxon>Pseudomonadota</taxon>
        <taxon>Gammaproteobacteria</taxon>
        <taxon>Alteromonadales</taxon>
        <taxon>Alteromonadaceae</taxon>
        <taxon>Paraglaciecola</taxon>
    </lineage>
</organism>
<accession>A0ABS9D7K3</accession>
<dbReference type="Proteomes" id="UP001521137">
    <property type="component" value="Unassembled WGS sequence"/>
</dbReference>
<dbReference type="Pfam" id="PF09839">
    <property type="entry name" value="DUF2066"/>
    <property type="match status" value="1"/>
</dbReference>
<dbReference type="RefSeq" id="WP_235312970.1">
    <property type="nucleotide sequence ID" value="NZ_JAKGAS010000006.1"/>
</dbReference>
<name>A0ABS9D7K3_9ALTE</name>
<keyword evidence="2" id="KW-1185">Reference proteome</keyword>
<proteinExistence type="predicted"/>
<reference evidence="1 2" key="1">
    <citation type="submission" date="2022-01" db="EMBL/GenBank/DDBJ databases">
        <title>Paraglaciecola sp. G1-23.</title>
        <authorList>
            <person name="Jin M.S."/>
            <person name="Han D.M."/>
            <person name="Kim H.M."/>
            <person name="Jeon C.O."/>
        </authorList>
    </citation>
    <scope>NUCLEOTIDE SEQUENCE [LARGE SCALE GENOMIC DNA]</scope>
    <source>
        <strain evidence="1 2">G1-23</strain>
    </source>
</reference>
<evidence type="ECO:0000313" key="1">
    <source>
        <dbReference type="EMBL" id="MCF2948931.1"/>
    </source>
</evidence>